<dbReference type="Pfam" id="PF05794">
    <property type="entry name" value="Tcp11"/>
    <property type="match status" value="1"/>
</dbReference>
<comment type="similarity">
    <text evidence="1">Belongs to the TCP11 family.</text>
</comment>
<name>A0A0C2XBQ3_AMAMK</name>
<evidence type="ECO:0000256" key="1">
    <source>
        <dbReference type="ARBA" id="ARBA00010954"/>
    </source>
</evidence>
<evidence type="ECO:0000313" key="2">
    <source>
        <dbReference type="EMBL" id="KIL66273.1"/>
    </source>
</evidence>
<proteinExistence type="inferred from homology"/>
<dbReference type="EMBL" id="KN818237">
    <property type="protein sequence ID" value="KIL66273.1"/>
    <property type="molecule type" value="Genomic_DNA"/>
</dbReference>
<dbReference type="OrthoDB" id="276323at2759"/>
<dbReference type="GO" id="GO:0007165">
    <property type="term" value="P:signal transduction"/>
    <property type="evidence" value="ECO:0007669"/>
    <property type="project" value="TreeGrafter"/>
</dbReference>
<sequence length="554" mass="61620">MVYNEGWSPDSKFPIPMWSSQGFPQALHPVALPLELVDALNQTYFLHLLANEPDKVIPPGKSLLSMLAHSHIAGDKPESTARMEDLTDRIKEAAHKAFWDEAFETLSSPEPSAQLKRLRVLYNDLKDTLAPLFPLNHPTMQTLSSPLAPTTSPLHSAASLLKEVLVAVKQRCAPARDQAVNELLHLLTEIPTHSALTDPSSLHKRREAVVNVILKVIQSTLTFSEVMKEDVNQFVLGAMSEAQIESVVRQQAKARERELVLKLWSAPGTSGQHVIRERWHSWVEQVDTDATLGGGQMEGKWKLRLLQALQHTASVSCVVIPSKSFAPAAGPAVNGDHLSTSPNALPPQFLFTVPKLVSVQNYTQALVITAALRSLLRVPAHSNIFASSPVATATNFSQRVWTILAGEIEATQAVHRPVDIEETKITHLVDELIMARRAITELGVEEEQHLRAAADNLLRPEDPVYLLLHRRLVTALRERLFASPADNDNRNLIPEKMKTGKDMPHDRAGKRLRLDVNRATSSFEDPVLALEVNRLFLRLLSCVIWVDEVWIDLV</sequence>
<reference evidence="2 3" key="1">
    <citation type="submission" date="2014-04" db="EMBL/GenBank/DDBJ databases">
        <title>Evolutionary Origins and Diversification of the Mycorrhizal Mutualists.</title>
        <authorList>
            <consortium name="DOE Joint Genome Institute"/>
            <consortium name="Mycorrhizal Genomics Consortium"/>
            <person name="Kohler A."/>
            <person name="Kuo A."/>
            <person name="Nagy L.G."/>
            <person name="Floudas D."/>
            <person name="Copeland A."/>
            <person name="Barry K.W."/>
            <person name="Cichocki N."/>
            <person name="Veneault-Fourrey C."/>
            <person name="LaButti K."/>
            <person name="Lindquist E.A."/>
            <person name="Lipzen A."/>
            <person name="Lundell T."/>
            <person name="Morin E."/>
            <person name="Murat C."/>
            <person name="Riley R."/>
            <person name="Ohm R."/>
            <person name="Sun H."/>
            <person name="Tunlid A."/>
            <person name="Henrissat B."/>
            <person name="Grigoriev I.V."/>
            <person name="Hibbett D.S."/>
            <person name="Martin F."/>
        </authorList>
    </citation>
    <scope>NUCLEOTIDE SEQUENCE [LARGE SCALE GENOMIC DNA]</scope>
    <source>
        <strain evidence="2 3">Koide BX008</strain>
    </source>
</reference>
<dbReference type="PANTHER" id="PTHR12832:SF11">
    <property type="entry name" value="LD23868P"/>
    <property type="match status" value="1"/>
</dbReference>
<evidence type="ECO:0000313" key="3">
    <source>
        <dbReference type="Proteomes" id="UP000054549"/>
    </source>
</evidence>
<dbReference type="Proteomes" id="UP000054549">
    <property type="component" value="Unassembled WGS sequence"/>
</dbReference>
<dbReference type="STRING" id="946122.A0A0C2XBQ3"/>
<protein>
    <submittedName>
        <fullName evidence="2">Uncharacterized protein</fullName>
    </submittedName>
</protein>
<dbReference type="AlphaFoldDB" id="A0A0C2XBQ3"/>
<gene>
    <name evidence="2" type="ORF">M378DRAFT_410099</name>
</gene>
<dbReference type="HOGENOM" id="CLU_011749_0_0_1"/>
<accession>A0A0C2XBQ3</accession>
<organism evidence="2 3">
    <name type="scientific">Amanita muscaria (strain Koide BX008)</name>
    <dbReference type="NCBI Taxonomy" id="946122"/>
    <lineage>
        <taxon>Eukaryota</taxon>
        <taxon>Fungi</taxon>
        <taxon>Dikarya</taxon>
        <taxon>Basidiomycota</taxon>
        <taxon>Agaricomycotina</taxon>
        <taxon>Agaricomycetes</taxon>
        <taxon>Agaricomycetidae</taxon>
        <taxon>Agaricales</taxon>
        <taxon>Pluteineae</taxon>
        <taxon>Amanitaceae</taxon>
        <taxon>Amanita</taxon>
    </lineage>
</organism>
<dbReference type="InParanoid" id="A0A0C2XBQ3"/>
<dbReference type="PANTHER" id="PTHR12832">
    <property type="entry name" value="TESTIS-SPECIFIC PROTEIN PBS13 T-COMPLEX 11"/>
    <property type="match status" value="1"/>
</dbReference>
<keyword evidence="3" id="KW-1185">Reference proteome</keyword>
<dbReference type="InterPro" id="IPR008862">
    <property type="entry name" value="Tcp11"/>
</dbReference>